<sequence length="11" mass="1264">MLLKCSLKSLQ</sequence>
<reference evidence="1" key="2">
    <citation type="journal article" date="2015" name="Fish Shellfish Immunol.">
        <title>Early steps in the European eel (Anguilla anguilla)-Vibrio vulnificus interaction in the gills: Role of the RtxA13 toxin.</title>
        <authorList>
            <person name="Callol A."/>
            <person name="Pajuelo D."/>
            <person name="Ebbesson L."/>
            <person name="Teles M."/>
            <person name="MacKenzie S."/>
            <person name="Amaro C."/>
        </authorList>
    </citation>
    <scope>NUCLEOTIDE SEQUENCE</scope>
</reference>
<dbReference type="EMBL" id="GBXM01045872">
    <property type="protein sequence ID" value="JAH62705.1"/>
    <property type="molecule type" value="Transcribed_RNA"/>
</dbReference>
<reference evidence="1" key="1">
    <citation type="submission" date="2014-11" db="EMBL/GenBank/DDBJ databases">
        <authorList>
            <person name="Amaro Gonzalez C."/>
        </authorList>
    </citation>
    <scope>NUCLEOTIDE SEQUENCE</scope>
</reference>
<protein>
    <submittedName>
        <fullName evidence="1">Uncharacterized protein</fullName>
    </submittedName>
</protein>
<name>A0A0E9UBV8_ANGAN</name>
<proteinExistence type="predicted"/>
<organism evidence="1">
    <name type="scientific">Anguilla anguilla</name>
    <name type="common">European freshwater eel</name>
    <name type="synonym">Muraena anguilla</name>
    <dbReference type="NCBI Taxonomy" id="7936"/>
    <lineage>
        <taxon>Eukaryota</taxon>
        <taxon>Metazoa</taxon>
        <taxon>Chordata</taxon>
        <taxon>Craniata</taxon>
        <taxon>Vertebrata</taxon>
        <taxon>Euteleostomi</taxon>
        <taxon>Actinopterygii</taxon>
        <taxon>Neopterygii</taxon>
        <taxon>Teleostei</taxon>
        <taxon>Anguilliformes</taxon>
        <taxon>Anguillidae</taxon>
        <taxon>Anguilla</taxon>
    </lineage>
</organism>
<evidence type="ECO:0000313" key="1">
    <source>
        <dbReference type="EMBL" id="JAH62705.1"/>
    </source>
</evidence>
<accession>A0A0E9UBV8</accession>